<dbReference type="GO" id="GO:0003676">
    <property type="term" value="F:nucleic acid binding"/>
    <property type="evidence" value="ECO:0007669"/>
    <property type="project" value="InterPro"/>
</dbReference>
<dbReference type="InterPro" id="IPR052709">
    <property type="entry name" value="Transposase-MT_Hybrid"/>
</dbReference>
<organism evidence="1 2">
    <name type="scientific">Araneus ventricosus</name>
    <name type="common">Orbweaver spider</name>
    <name type="synonym">Epeira ventricosa</name>
    <dbReference type="NCBI Taxonomy" id="182803"/>
    <lineage>
        <taxon>Eukaryota</taxon>
        <taxon>Metazoa</taxon>
        <taxon>Ecdysozoa</taxon>
        <taxon>Arthropoda</taxon>
        <taxon>Chelicerata</taxon>
        <taxon>Arachnida</taxon>
        <taxon>Araneae</taxon>
        <taxon>Araneomorphae</taxon>
        <taxon>Entelegynae</taxon>
        <taxon>Araneoidea</taxon>
        <taxon>Araneidae</taxon>
        <taxon>Araneus</taxon>
    </lineage>
</organism>
<dbReference type="InterPro" id="IPR001888">
    <property type="entry name" value="Transposase_1"/>
</dbReference>
<reference evidence="1 2" key="1">
    <citation type="journal article" date="2019" name="Sci. Rep.">
        <title>Orb-weaving spider Araneus ventricosus genome elucidates the spidroin gene catalogue.</title>
        <authorList>
            <person name="Kono N."/>
            <person name="Nakamura H."/>
            <person name="Ohtoshi R."/>
            <person name="Moran D.A.P."/>
            <person name="Shinohara A."/>
            <person name="Yoshida Y."/>
            <person name="Fujiwara M."/>
            <person name="Mori M."/>
            <person name="Tomita M."/>
            <person name="Arakawa K."/>
        </authorList>
    </citation>
    <scope>NUCLEOTIDE SEQUENCE [LARGE SCALE GENOMIC DNA]</scope>
</reference>
<comment type="caution">
    <text evidence="1">The sequence shown here is derived from an EMBL/GenBank/DDBJ whole genome shotgun (WGS) entry which is preliminary data.</text>
</comment>
<keyword evidence="2" id="KW-1185">Reference proteome</keyword>
<dbReference type="PANTHER" id="PTHR46060">
    <property type="entry name" value="MARINER MOS1 TRANSPOSASE-LIKE PROTEIN"/>
    <property type="match status" value="1"/>
</dbReference>
<proteinExistence type="predicted"/>
<dbReference type="Proteomes" id="UP000499080">
    <property type="component" value="Unassembled WGS sequence"/>
</dbReference>
<protein>
    <recommendedName>
        <fullName evidence="3">Mariner Mos1 transposase</fullName>
    </recommendedName>
</protein>
<dbReference type="InterPro" id="IPR036397">
    <property type="entry name" value="RNaseH_sf"/>
</dbReference>
<evidence type="ECO:0008006" key="3">
    <source>
        <dbReference type="Google" id="ProtNLM"/>
    </source>
</evidence>
<dbReference type="EMBL" id="BGPR01001414">
    <property type="protein sequence ID" value="GBM53343.1"/>
    <property type="molecule type" value="Genomic_DNA"/>
</dbReference>
<name>A0A4Y2GID9_ARAVE</name>
<dbReference type="AlphaFoldDB" id="A0A4Y2GID9"/>
<dbReference type="Gene3D" id="3.30.420.10">
    <property type="entry name" value="Ribonuclease H-like superfamily/Ribonuclease H"/>
    <property type="match status" value="1"/>
</dbReference>
<evidence type="ECO:0000313" key="2">
    <source>
        <dbReference type="Proteomes" id="UP000499080"/>
    </source>
</evidence>
<dbReference type="Pfam" id="PF01359">
    <property type="entry name" value="Transposase_1"/>
    <property type="match status" value="1"/>
</dbReference>
<sequence length="125" mass="14540">MRKGKDGQQRWLGALLHPRNETSVDSMETHIIACENKIQSSPHKRVKSWLLFFSCEGAVYTELMRKGTTINAEAYCETLRCLSKPMKNKRSGKLSKDIVLLHDNAIPHKARTTQGLLRRFWWEVW</sequence>
<dbReference type="OrthoDB" id="6434511at2759"/>
<evidence type="ECO:0000313" key="1">
    <source>
        <dbReference type="EMBL" id="GBM53343.1"/>
    </source>
</evidence>
<gene>
    <name evidence="1" type="ORF">AVEN_165022_1</name>
</gene>
<accession>A0A4Y2GID9</accession>
<dbReference type="PANTHER" id="PTHR46060:SF1">
    <property type="entry name" value="MARINER MOS1 TRANSPOSASE-LIKE PROTEIN"/>
    <property type="match status" value="1"/>
</dbReference>